<dbReference type="EMBL" id="AP025732">
    <property type="protein sequence ID" value="BDI19315.1"/>
    <property type="molecule type" value="Genomic_DNA"/>
</dbReference>
<dbReference type="Proteomes" id="UP001055453">
    <property type="component" value="Chromosome"/>
</dbReference>
<evidence type="ECO:0000259" key="1">
    <source>
        <dbReference type="Pfam" id="PF13358"/>
    </source>
</evidence>
<reference evidence="2" key="1">
    <citation type="submission" date="2022-04" db="EMBL/GenBank/DDBJ databases">
        <title>Complete genome sequence of a cyanobacterium, Nostoc sp. SO-36, isolated in Antarctica.</title>
        <authorList>
            <person name="Kanesaki Y."/>
            <person name="Effendi D."/>
            <person name="Sakamoto T."/>
            <person name="Ohtani S."/>
            <person name="Awai K."/>
        </authorList>
    </citation>
    <scope>NUCLEOTIDE SEQUENCE</scope>
    <source>
        <strain evidence="2">SO-36</strain>
    </source>
</reference>
<evidence type="ECO:0000313" key="2">
    <source>
        <dbReference type="EMBL" id="BDI19315.1"/>
    </source>
</evidence>
<name>A0ABN6QAR2_NOSCO</name>
<protein>
    <recommendedName>
        <fullName evidence="1">Tc1-like transposase DDE domain-containing protein</fullName>
    </recommendedName>
</protein>
<gene>
    <name evidence="2" type="ORF">ANSO36C_51170</name>
</gene>
<feature type="domain" description="Tc1-like transposase DDE" evidence="1">
    <location>
        <begin position="1"/>
        <end position="91"/>
    </location>
</feature>
<organism evidence="2 3">
    <name type="scientific">Nostoc cf. commune SO-36</name>
    <dbReference type="NCBI Taxonomy" id="449208"/>
    <lineage>
        <taxon>Bacteria</taxon>
        <taxon>Bacillati</taxon>
        <taxon>Cyanobacteriota</taxon>
        <taxon>Cyanophyceae</taxon>
        <taxon>Nostocales</taxon>
        <taxon>Nostocaceae</taxon>
        <taxon>Nostoc</taxon>
    </lineage>
</organism>
<dbReference type="Pfam" id="PF13358">
    <property type="entry name" value="DDE_3"/>
    <property type="match status" value="1"/>
</dbReference>
<accession>A0ABN6QAR2</accession>
<sequence>MDYLNTHQSESLVRLVAQMEGLDINLGIKGESGILKSMKSRTTFLRDPTHRIVLHYTPKHSSWLNQIEIWFTILVRKLLRRASFVSQDDLKNRILKFIDYFNKTMAKPFKWTYEGKVLAI</sequence>
<dbReference type="InterPro" id="IPR038717">
    <property type="entry name" value="Tc1-like_DDE_dom"/>
</dbReference>
<keyword evidence="3" id="KW-1185">Reference proteome</keyword>
<proteinExistence type="predicted"/>
<evidence type="ECO:0000313" key="3">
    <source>
        <dbReference type="Proteomes" id="UP001055453"/>
    </source>
</evidence>